<keyword evidence="2" id="KW-1185">Reference proteome</keyword>
<dbReference type="EMBL" id="CAJVQC010065710">
    <property type="protein sequence ID" value="CAG8805774.1"/>
    <property type="molecule type" value="Genomic_DNA"/>
</dbReference>
<organism evidence="1 2">
    <name type="scientific">Racocetra persica</name>
    <dbReference type="NCBI Taxonomy" id="160502"/>
    <lineage>
        <taxon>Eukaryota</taxon>
        <taxon>Fungi</taxon>
        <taxon>Fungi incertae sedis</taxon>
        <taxon>Mucoromycota</taxon>
        <taxon>Glomeromycotina</taxon>
        <taxon>Glomeromycetes</taxon>
        <taxon>Diversisporales</taxon>
        <taxon>Gigasporaceae</taxon>
        <taxon>Racocetra</taxon>
    </lineage>
</organism>
<name>A0ACA9RQF8_9GLOM</name>
<comment type="caution">
    <text evidence="1">The sequence shown here is derived from an EMBL/GenBank/DDBJ whole genome shotgun (WGS) entry which is preliminary data.</text>
</comment>
<protein>
    <submittedName>
        <fullName evidence="1">140_t:CDS:1</fullName>
    </submittedName>
</protein>
<evidence type="ECO:0000313" key="1">
    <source>
        <dbReference type="EMBL" id="CAG8805774.1"/>
    </source>
</evidence>
<feature type="non-terminal residue" evidence="1">
    <location>
        <position position="44"/>
    </location>
</feature>
<evidence type="ECO:0000313" key="2">
    <source>
        <dbReference type="Proteomes" id="UP000789920"/>
    </source>
</evidence>
<reference evidence="1" key="1">
    <citation type="submission" date="2021-06" db="EMBL/GenBank/DDBJ databases">
        <authorList>
            <person name="Kallberg Y."/>
            <person name="Tangrot J."/>
            <person name="Rosling A."/>
        </authorList>
    </citation>
    <scope>NUCLEOTIDE SEQUENCE</scope>
    <source>
        <strain evidence="1">MA461A</strain>
    </source>
</reference>
<sequence length="44" mass="5047">GKPSLIESYLALHCKGSVSDKIRCYWLVEVAKRNDKNTDYSDNE</sequence>
<accession>A0ACA9RQF8</accession>
<proteinExistence type="predicted"/>
<gene>
    <name evidence="1" type="ORF">RPERSI_LOCUS22011</name>
</gene>
<dbReference type="Proteomes" id="UP000789920">
    <property type="component" value="Unassembled WGS sequence"/>
</dbReference>
<feature type="non-terminal residue" evidence="1">
    <location>
        <position position="1"/>
    </location>
</feature>